<dbReference type="SUPFAM" id="SSF142433">
    <property type="entry name" value="CinA-like"/>
    <property type="match status" value="1"/>
</dbReference>
<dbReference type="Proteomes" id="UP001597131">
    <property type="component" value="Unassembled WGS sequence"/>
</dbReference>
<accession>A0ABW3NQL8</accession>
<dbReference type="InterPro" id="IPR041424">
    <property type="entry name" value="CinA_KH"/>
</dbReference>
<dbReference type="Gene3D" id="3.30.70.2860">
    <property type="match status" value="1"/>
</dbReference>
<dbReference type="PANTHER" id="PTHR13939:SF0">
    <property type="entry name" value="NMN AMIDOHYDROLASE-LIKE PROTEIN YFAY"/>
    <property type="match status" value="1"/>
</dbReference>
<dbReference type="Gene3D" id="3.40.980.10">
    <property type="entry name" value="MoaB/Mog-like domain"/>
    <property type="match status" value="1"/>
</dbReference>
<comment type="similarity">
    <text evidence="1">Belongs to the CinA family.</text>
</comment>
<dbReference type="HAMAP" id="MF_00226_B">
    <property type="entry name" value="CinA_B"/>
    <property type="match status" value="1"/>
</dbReference>
<dbReference type="Pfam" id="PF18146">
    <property type="entry name" value="CinA_KH"/>
    <property type="match status" value="1"/>
</dbReference>
<dbReference type="InterPro" id="IPR001453">
    <property type="entry name" value="MoaB/Mog_dom"/>
</dbReference>
<name>A0ABW3NQL8_9FLAO</name>
<feature type="domain" description="MoaB/Mog" evidence="2">
    <location>
        <begin position="4"/>
        <end position="172"/>
    </location>
</feature>
<dbReference type="SMART" id="SM00852">
    <property type="entry name" value="MoCF_biosynth"/>
    <property type="match status" value="1"/>
</dbReference>
<dbReference type="InterPro" id="IPR008136">
    <property type="entry name" value="CinA_C"/>
</dbReference>
<dbReference type="InterPro" id="IPR050101">
    <property type="entry name" value="CinA"/>
</dbReference>
<dbReference type="Pfam" id="PF02464">
    <property type="entry name" value="CinA"/>
    <property type="match status" value="1"/>
</dbReference>
<sequence length="420" mass="46230">MTAEIITVGDEILIGQIVDTNSSFIAKELDKIGIAVHQITAVEDERNHILSTLEAAHQRADVVIITGGLGPTKDDLTKDCLCEYFDDELVLNEEVLSHIKLLFEKYIDTPFSELNRQQAFLPASADVLFNRYGTAAGMWFEKEGKVYVSLPGVPFEMKALMEEQVLPKLQESFKRPFIVHKTVITYGMGESSLAEKLEFWEENLPDYIKLAYLPNLGKVRLRLTGRGTNLEQLEDTINKLVTSLHSIIGEIIVGYEDENSIEVQIGHLLASEGRSLATAESFTGGRIGSLLASPPGASNYYKGTVVSYATSVKQDVLEIPEKLIQKHSVVSSQVAEAMARNVKRIFKTDFAISTTGNAGPTKGDSEEEIGTVFIGIATPAGVYSKKFVLGNHREKVIGKAVNKSMELLLEEVFKNSEKAG</sequence>
<dbReference type="InterPro" id="IPR008135">
    <property type="entry name" value="Competence-induced_CinA"/>
</dbReference>
<dbReference type="RefSeq" id="WP_380744112.1">
    <property type="nucleotide sequence ID" value="NZ_JBHTLI010000001.1"/>
</dbReference>
<evidence type="ECO:0000256" key="1">
    <source>
        <dbReference type="HAMAP-Rule" id="MF_00226"/>
    </source>
</evidence>
<reference evidence="4" key="1">
    <citation type="journal article" date="2019" name="Int. J. Syst. Evol. Microbiol.">
        <title>The Global Catalogue of Microorganisms (GCM) 10K type strain sequencing project: providing services to taxonomists for standard genome sequencing and annotation.</title>
        <authorList>
            <consortium name="The Broad Institute Genomics Platform"/>
            <consortium name="The Broad Institute Genome Sequencing Center for Infectious Disease"/>
            <person name="Wu L."/>
            <person name="Ma J."/>
        </authorList>
    </citation>
    <scope>NUCLEOTIDE SEQUENCE [LARGE SCALE GENOMIC DNA]</scope>
    <source>
        <strain evidence="4">CCUG 64793</strain>
    </source>
</reference>
<organism evidence="3 4">
    <name type="scientific">Salegentibacter chungangensis</name>
    <dbReference type="NCBI Taxonomy" id="1335724"/>
    <lineage>
        <taxon>Bacteria</taxon>
        <taxon>Pseudomonadati</taxon>
        <taxon>Bacteroidota</taxon>
        <taxon>Flavobacteriia</taxon>
        <taxon>Flavobacteriales</taxon>
        <taxon>Flavobacteriaceae</taxon>
        <taxon>Salegentibacter</taxon>
    </lineage>
</organism>
<gene>
    <name evidence="3" type="ORF">ACFQ3Q_06555</name>
</gene>
<evidence type="ECO:0000259" key="2">
    <source>
        <dbReference type="SMART" id="SM00852"/>
    </source>
</evidence>
<dbReference type="PANTHER" id="PTHR13939">
    <property type="entry name" value="NICOTINAMIDE-NUCLEOTIDE AMIDOHYDROLASE PNCC"/>
    <property type="match status" value="1"/>
</dbReference>
<dbReference type="InterPro" id="IPR036425">
    <property type="entry name" value="MoaB/Mog-like_dom_sf"/>
</dbReference>
<proteinExistence type="inferred from homology"/>
<dbReference type="EMBL" id="JBHTLI010000001">
    <property type="protein sequence ID" value="MFD1095400.1"/>
    <property type="molecule type" value="Genomic_DNA"/>
</dbReference>
<evidence type="ECO:0000313" key="4">
    <source>
        <dbReference type="Proteomes" id="UP001597131"/>
    </source>
</evidence>
<comment type="caution">
    <text evidence="3">The sequence shown here is derived from an EMBL/GenBank/DDBJ whole genome shotgun (WGS) entry which is preliminary data.</text>
</comment>
<dbReference type="PIRSF" id="PIRSF006728">
    <property type="entry name" value="CinA"/>
    <property type="match status" value="1"/>
</dbReference>
<dbReference type="CDD" id="cd00885">
    <property type="entry name" value="cinA"/>
    <property type="match status" value="1"/>
</dbReference>
<dbReference type="NCBIfam" id="TIGR00200">
    <property type="entry name" value="cinA_nterm"/>
    <property type="match status" value="1"/>
</dbReference>
<dbReference type="NCBIfam" id="NF001813">
    <property type="entry name" value="PRK00549.1"/>
    <property type="match status" value="1"/>
</dbReference>
<dbReference type="SUPFAM" id="SSF53218">
    <property type="entry name" value="Molybdenum cofactor biosynthesis proteins"/>
    <property type="match status" value="1"/>
</dbReference>
<dbReference type="Pfam" id="PF00994">
    <property type="entry name" value="MoCF_biosynth"/>
    <property type="match status" value="1"/>
</dbReference>
<dbReference type="InterPro" id="IPR036653">
    <property type="entry name" value="CinA-like_C"/>
</dbReference>
<dbReference type="NCBIfam" id="TIGR00177">
    <property type="entry name" value="molyb_syn"/>
    <property type="match status" value="1"/>
</dbReference>
<evidence type="ECO:0000313" key="3">
    <source>
        <dbReference type="EMBL" id="MFD1095400.1"/>
    </source>
</evidence>
<protein>
    <recommendedName>
        <fullName evidence="1">CinA-like protein</fullName>
    </recommendedName>
</protein>
<dbReference type="NCBIfam" id="TIGR00199">
    <property type="entry name" value="PncC_domain"/>
    <property type="match status" value="1"/>
</dbReference>
<keyword evidence="4" id="KW-1185">Reference proteome</keyword>
<dbReference type="Gene3D" id="3.90.950.20">
    <property type="entry name" value="CinA-like"/>
    <property type="match status" value="1"/>
</dbReference>